<name>A0A397JS64_9GLOM</name>
<dbReference type="Gene3D" id="1.10.510.10">
    <property type="entry name" value="Transferase(Phosphotransferase) domain 1"/>
    <property type="match status" value="1"/>
</dbReference>
<dbReference type="GO" id="GO:0004674">
    <property type="term" value="F:protein serine/threonine kinase activity"/>
    <property type="evidence" value="ECO:0007669"/>
    <property type="project" value="TreeGrafter"/>
</dbReference>
<accession>A0A397JS64</accession>
<dbReference type="AlphaFoldDB" id="A0A397JS64"/>
<dbReference type="InterPro" id="IPR011009">
    <property type="entry name" value="Kinase-like_dom_sf"/>
</dbReference>
<sequence length="687" mass="81807">MTTKIVWNEKLNEVWDKTYYSLDFKIYKTYIQQEEFRKNMIQNDSSLTQLEKDFLFIELQRLYDSLRIGNNSVEKQQCNDCQNWHQATQYCEFCIRKYLENNFENWTSGNNEIDKLIQECQQKTVSPRSEMTTKIVWNEKLNEVWDKTYYSLDFKIYKTYIQQEEFRKNMIQNDSSLTQLEKDFLFIELQRLYDSLRIGNNSVEKQQCNDCQNWHQATQYCEFCIRKYLENNFENWTSGNNEIDKLIQECQQKTVSPRSVIEWISYNQFENIEYLTDGGCATVYMAIWKDGQNIKWNSDKQILERLGRHEVILKRLNNSNSNNVHWFQEITLSFTIDNTFLLLAKCYGLTKDPITQDYMLVLLFYDNDLRHFLIDNHHSLSWIQKYNIIYNTMIILDKFHFKNIVHRDLNSGNILYKASTFNWKISDLGFSGPVDKPLNSIYGNLPYIAPEVLCDQIYTTKSDIYSIGILMWEVATGKTPFGDREHDLDLSLAIVKGYRPKINKDIPIPHEYLTLMKQCWDANPDNRPDALTIYKKIELIIKSYYKEMDKQQKLAKILKSKIKNIFKSTLTKNDEITNSQLIKNTNTKSKINRIQTSKVYSYNIPIRPKNATDEEQYAFESKQNEFEISEELENLKINRIQTSKVYSYNIPIRPKNATDEEQYAFESKQNEFEISEELENLFLTKNS</sequence>
<keyword evidence="3" id="KW-1185">Reference proteome</keyword>
<dbReference type="InterPro" id="IPR051681">
    <property type="entry name" value="Ser/Thr_Kinases-Pseudokinases"/>
</dbReference>
<comment type="caution">
    <text evidence="2">The sequence shown here is derived from an EMBL/GenBank/DDBJ whole genome shotgun (WGS) entry which is preliminary data.</text>
</comment>
<evidence type="ECO:0000313" key="2">
    <source>
        <dbReference type="EMBL" id="RHZ89738.1"/>
    </source>
</evidence>
<dbReference type="PROSITE" id="PS50011">
    <property type="entry name" value="PROTEIN_KINASE_DOM"/>
    <property type="match status" value="1"/>
</dbReference>
<evidence type="ECO:0000259" key="1">
    <source>
        <dbReference type="PROSITE" id="PS50011"/>
    </source>
</evidence>
<proteinExistence type="predicted"/>
<dbReference type="InterPro" id="IPR001245">
    <property type="entry name" value="Ser-Thr/Tyr_kinase_cat_dom"/>
</dbReference>
<evidence type="ECO:0000313" key="3">
    <source>
        <dbReference type="Proteomes" id="UP000266861"/>
    </source>
</evidence>
<dbReference type="STRING" id="1348612.A0A397JS64"/>
<dbReference type="PANTHER" id="PTHR44329">
    <property type="entry name" value="SERINE/THREONINE-PROTEIN KINASE TNNI3K-RELATED"/>
    <property type="match status" value="1"/>
</dbReference>
<dbReference type="GO" id="GO:0005524">
    <property type="term" value="F:ATP binding"/>
    <property type="evidence" value="ECO:0007669"/>
    <property type="project" value="InterPro"/>
</dbReference>
<feature type="domain" description="Protein kinase" evidence="1">
    <location>
        <begin position="269"/>
        <end position="540"/>
    </location>
</feature>
<dbReference type="SUPFAM" id="SSF56112">
    <property type="entry name" value="Protein kinase-like (PK-like)"/>
    <property type="match status" value="1"/>
</dbReference>
<dbReference type="InterPro" id="IPR000719">
    <property type="entry name" value="Prot_kinase_dom"/>
</dbReference>
<gene>
    <name evidence="2" type="ORF">Glove_11g66</name>
</gene>
<reference evidence="2 3" key="1">
    <citation type="submission" date="2018-08" db="EMBL/GenBank/DDBJ databases">
        <title>Genome and evolution of the arbuscular mycorrhizal fungus Diversispora epigaea (formerly Glomus versiforme) and its bacterial endosymbionts.</title>
        <authorList>
            <person name="Sun X."/>
            <person name="Fei Z."/>
            <person name="Harrison M."/>
        </authorList>
    </citation>
    <scope>NUCLEOTIDE SEQUENCE [LARGE SCALE GENOMIC DNA]</scope>
    <source>
        <strain evidence="2 3">IT104</strain>
    </source>
</reference>
<organism evidence="2 3">
    <name type="scientific">Diversispora epigaea</name>
    <dbReference type="NCBI Taxonomy" id="1348612"/>
    <lineage>
        <taxon>Eukaryota</taxon>
        <taxon>Fungi</taxon>
        <taxon>Fungi incertae sedis</taxon>
        <taxon>Mucoromycota</taxon>
        <taxon>Glomeromycotina</taxon>
        <taxon>Glomeromycetes</taxon>
        <taxon>Diversisporales</taxon>
        <taxon>Diversisporaceae</taxon>
        <taxon>Diversispora</taxon>
    </lineage>
</organism>
<protein>
    <recommendedName>
        <fullName evidence="1">Protein kinase domain-containing protein</fullName>
    </recommendedName>
</protein>
<dbReference type="Proteomes" id="UP000266861">
    <property type="component" value="Unassembled WGS sequence"/>
</dbReference>
<dbReference type="EMBL" id="PQFF01000009">
    <property type="protein sequence ID" value="RHZ89738.1"/>
    <property type="molecule type" value="Genomic_DNA"/>
</dbReference>
<dbReference type="Pfam" id="PF07714">
    <property type="entry name" value="PK_Tyr_Ser-Thr"/>
    <property type="match status" value="1"/>
</dbReference>